<feature type="region of interest" description="Disordered" evidence="1">
    <location>
        <begin position="146"/>
        <end position="213"/>
    </location>
</feature>
<feature type="compositionally biased region" description="Basic and acidic residues" evidence="1">
    <location>
        <begin position="159"/>
        <end position="178"/>
    </location>
</feature>
<dbReference type="EMBL" id="JABEXW010000253">
    <property type="protein sequence ID" value="KAF4967124.1"/>
    <property type="molecule type" value="Genomic_DNA"/>
</dbReference>
<accession>A0A8H4TZV7</accession>
<reference evidence="2" key="1">
    <citation type="journal article" date="2020" name="BMC Genomics">
        <title>Correction to: Identification and distribution of gene clusters required for synthesis of sphingolipid metabolism inhibitors in diverse species of the filamentous fungus Fusarium.</title>
        <authorList>
            <person name="Kim H.S."/>
            <person name="Lohmar J.M."/>
            <person name="Busman M."/>
            <person name="Brown D.W."/>
            <person name="Naumann T.A."/>
            <person name="Divon H.H."/>
            <person name="Lysoe E."/>
            <person name="Uhlig S."/>
            <person name="Proctor R.H."/>
        </authorList>
    </citation>
    <scope>NUCLEOTIDE SEQUENCE</scope>
    <source>
        <strain evidence="2">NRRL 20472</strain>
    </source>
</reference>
<dbReference type="AlphaFoldDB" id="A0A8H4TZV7"/>
<sequence>MEEEPQFHDETCFKLGLSIDELKTRLENFNIVRIELVDLATRNYLFDQACQKSDSQNMLDDELRKTKEGLMAQLHEKGHKIWQMAIYNGEIDAHTAGTFEVLADEFVLGRLIDLLGRMVGGEPCDYRPWIREYMLVLTRTGSNLYSEPRLEPEQTYQNERPEQCRDYRNDTNLKDRILKDRKRKGKNNQQEAPAKRSRRACGKSLNKAPRRSRRLIERNLAQVQAAKSQQRYFGGNRKCF</sequence>
<gene>
    <name evidence="2" type="ORF">FSARC_5285</name>
</gene>
<dbReference type="OrthoDB" id="10535579at2759"/>
<organism evidence="2 3">
    <name type="scientific">Fusarium sarcochroum</name>
    <dbReference type="NCBI Taxonomy" id="1208366"/>
    <lineage>
        <taxon>Eukaryota</taxon>
        <taxon>Fungi</taxon>
        <taxon>Dikarya</taxon>
        <taxon>Ascomycota</taxon>
        <taxon>Pezizomycotina</taxon>
        <taxon>Sordariomycetes</taxon>
        <taxon>Hypocreomycetidae</taxon>
        <taxon>Hypocreales</taxon>
        <taxon>Nectriaceae</taxon>
        <taxon>Fusarium</taxon>
        <taxon>Fusarium lateritium species complex</taxon>
    </lineage>
</organism>
<comment type="caution">
    <text evidence="2">The sequence shown here is derived from an EMBL/GenBank/DDBJ whole genome shotgun (WGS) entry which is preliminary data.</text>
</comment>
<proteinExistence type="predicted"/>
<evidence type="ECO:0000256" key="1">
    <source>
        <dbReference type="SAM" id="MobiDB-lite"/>
    </source>
</evidence>
<reference evidence="2" key="2">
    <citation type="submission" date="2020-05" db="EMBL/GenBank/DDBJ databases">
        <authorList>
            <person name="Kim H.-S."/>
            <person name="Proctor R.H."/>
            <person name="Brown D.W."/>
        </authorList>
    </citation>
    <scope>NUCLEOTIDE SEQUENCE</scope>
    <source>
        <strain evidence="2">NRRL 20472</strain>
    </source>
</reference>
<evidence type="ECO:0000313" key="2">
    <source>
        <dbReference type="EMBL" id="KAF4967124.1"/>
    </source>
</evidence>
<protein>
    <submittedName>
        <fullName evidence="2">Uncharacterized protein</fullName>
    </submittedName>
</protein>
<keyword evidence="3" id="KW-1185">Reference proteome</keyword>
<evidence type="ECO:0000313" key="3">
    <source>
        <dbReference type="Proteomes" id="UP000622797"/>
    </source>
</evidence>
<dbReference type="Proteomes" id="UP000622797">
    <property type="component" value="Unassembled WGS sequence"/>
</dbReference>
<name>A0A8H4TZV7_9HYPO</name>